<comment type="caution">
    <text evidence="2">The sequence shown here is derived from an EMBL/GenBank/DDBJ whole genome shotgun (WGS) entry which is preliminary data.</text>
</comment>
<feature type="region of interest" description="Disordered" evidence="1">
    <location>
        <begin position="147"/>
        <end position="267"/>
    </location>
</feature>
<proteinExistence type="predicted"/>
<dbReference type="EMBL" id="CAJFDH010000005">
    <property type="protein sequence ID" value="CAD5225749.1"/>
    <property type="molecule type" value="Genomic_DNA"/>
</dbReference>
<evidence type="ECO:0000256" key="1">
    <source>
        <dbReference type="SAM" id="MobiDB-lite"/>
    </source>
</evidence>
<evidence type="ECO:0000313" key="3">
    <source>
        <dbReference type="Proteomes" id="UP000614601"/>
    </source>
</evidence>
<reference evidence="2" key="1">
    <citation type="submission" date="2020-09" db="EMBL/GenBank/DDBJ databases">
        <authorList>
            <person name="Kikuchi T."/>
        </authorList>
    </citation>
    <scope>NUCLEOTIDE SEQUENCE</scope>
    <source>
        <strain evidence="2">SH1</strain>
    </source>
</reference>
<dbReference type="OrthoDB" id="10540703at2759"/>
<dbReference type="Proteomes" id="UP000783686">
    <property type="component" value="Unassembled WGS sequence"/>
</dbReference>
<gene>
    <name evidence="2" type="ORF">BOKJ2_LOCUS11733</name>
</gene>
<dbReference type="Proteomes" id="UP000614601">
    <property type="component" value="Unassembled WGS sequence"/>
</dbReference>
<keyword evidence="3" id="KW-1185">Reference proteome</keyword>
<feature type="region of interest" description="Disordered" evidence="1">
    <location>
        <begin position="83"/>
        <end position="121"/>
    </location>
</feature>
<dbReference type="EMBL" id="CAJFCW020000005">
    <property type="protein sequence ID" value="CAG9121263.1"/>
    <property type="molecule type" value="Genomic_DNA"/>
</dbReference>
<protein>
    <submittedName>
        <fullName evidence="2">Uncharacterized protein</fullName>
    </submittedName>
</protein>
<name>A0A811LC73_9BILA</name>
<accession>A0A811LC73</accession>
<feature type="compositionally biased region" description="Basic and acidic residues" evidence="1">
    <location>
        <begin position="150"/>
        <end position="208"/>
    </location>
</feature>
<dbReference type="AlphaFoldDB" id="A0A811LC73"/>
<evidence type="ECO:0000313" key="2">
    <source>
        <dbReference type="EMBL" id="CAD5225749.1"/>
    </source>
</evidence>
<feature type="compositionally biased region" description="Polar residues" evidence="1">
    <location>
        <begin position="230"/>
        <end position="261"/>
    </location>
</feature>
<sequence>MSSETVQMVSPAKRVHFQLRPHHLTYQPWARPSAIKVAILTEKQDRLAKLSRSVSPKVYPSTSIMKTTSRGSVLSHAVQTEKELPVKKSAKNGDLPPPTADKSKRSSTKTPTNPIDFEKTDLEKQQEDLIKKVAAFKPLINSASANVNLNKEKDDDNRKSSDNKSNSAKDLKEKVRDERVEKNERVERNERPEKMEKGERIEKSDKNDKKKTKSHSTVEYPDTSAIIDKTINTRSSAPSKNALNFNALQQQPANKSPTSKSPTRRIP</sequence>
<organism evidence="2 3">
    <name type="scientific">Bursaphelenchus okinawaensis</name>
    <dbReference type="NCBI Taxonomy" id="465554"/>
    <lineage>
        <taxon>Eukaryota</taxon>
        <taxon>Metazoa</taxon>
        <taxon>Ecdysozoa</taxon>
        <taxon>Nematoda</taxon>
        <taxon>Chromadorea</taxon>
        <taxon>Rhabditida</taxon>
        <taxon>Tylenchina</taxon>
        <taxon>Tylenchomorpha</taxon>
        <taxon>Aphelenchoidea</taxon>
        <taxon>Aphelenchoididae</taxon>
        <taxon>Bursaphelenchus</taxon>
    </lineage>
</organism>